<dbReference type="EMBL" id="MLAK01001437">
    <property type="protein sequence ID" value="OHS93052.1"/>
    <property type="molecule type" value="Genomic_DNA"/>
</dbReference>
<name>A0A1J4J785_9EUKA</name>
<dbReference type="RefSeq" id="XP_068346189.1">
    <property type="nucleotide sequence ID" value="XM_068496401.1"/>
</dbReference>
<reference evidence="2" key="1">
    <citation type="submission" date="2016-10" db="EMBL/GenBank/DDBJ databases">
        <authorList>
            <person name="Benchimol M."/>
            <person name="Almeida L.G."/>
            <person name="Vasconcelos A.T."/>
            <person name="Perreira-Neves A."/>
            <person name="Rosa I.A."/>
            <person name="Tasca T."/>
            <person name="Bogo M.R."/>
            <person name="de Souza W."/>
        </authorList>
    </citation>
    <scope>NUCLEOTIDE SEQUENCE [LARGE SCALE GENOMIC DNA]</scope>
    <source>
        <strain evidence="2">K</strain>
    </source>
</reference>
<dbReference type="InterPro" id="IPR032675">
    <property type="entry name" value="LRR_dom_sf"/>
</dbReference>
<feature type="region of interest" description="Disordered" evidence="1">
    <location>
        <begin position="99"/>
        <end position="118"/>
    </location>
</feature>
<accession>A0A1J4J785</accession>
<organism evidence="2 3">
    <name type="scientific">Tritrichomonas foetus</name>
    <dbReference type="NCBI Taxonomy" id="1144522"/>
    <lineage>
        <taxon>Eukaryota</taxon>
        <taxon>Metamonada</taxon>
        <taxon>Parabasalia</taxon>
        <taxon>Tritrichomonadida</taxon>
        <taxon>Tritrichomonadidae</taxon>
        <taxon>Tritrichomonas</taxon>
    </lineage>
</organism>
<dbReference type="Gene3D" id="3.80.10.10">
    <property type="entry name" value="Ribonuclease Inhibitor"/>
    <property type="match status" value="1"/>
</dbReference>
<dbReference type="SUPFAM" id="SSF52047">
    <property type="entry name" value="RNI-like"/>
    <property type="match status" value="1"/>
</dbReference>
<evidence type="ECO:0000313" key="3">
    <source>
        <dbReference type="Proteomes" id="UP000179807"/>
    </source>
</evidence>
<feature type="region of interest" description="Disordered" evidence="1">
    <location>
        <begin position="449"/>
        <end position="475"/>
    </location>
</feature>
<evidence type="ECO:0000256" key="1">
    <source>
        <dbReference type="SAM" id="MobiDB-lite"/>
    </source>
</evidence>
<gene>
    <name evidence="2" type="ORF">TRFO_12062</name>
</gene>
<dbReference type="OrthoDB" id="10657785at2759"/>
<protein>
    <recommendedName>
        <fullName evidence="4">Leucine Rich Repeat family protein</fullName>
    </recommendedName>
</protein>
<keyword evidence="3" id="KW-1185">Reference proteome</keyword>
<dbReference type="VEuPathDB" id="TrichDB:TRFO_12062"/>
<evidence type="ECO:0000313" key="2">
    <source>
        <dbReference type="EMBL" id="OHS93052.1"/>
    </source>
</evidence>
<dbReference type="AlphaFoldDB" id="A0A1J4J785"/>
<proteinExistence type="predicted"/>
<sequence length="760" mass="86850">MTHRKAHNKAKMESFEFPDECADLSKASDILFFKWVDKINHRNSADQRLLIITEREFYLFRSKFFSKTLQLSKRFKWLDIKKIKGKTIDDITITFNTSKNSNKAGNSSDSSESEDGNSILSDDQILHISTKGQKIFPRIYNYIVAFSLESEMPEIVKPRGFKKSSHSKPSMIEHMKMRMREQGNHFLSKSAQNSIDHFLSKNPSEMKLNELKMIMEYLPFFLEALVWYPNITKIIVPFSASYGSHNPINLLIGFLPKNPFINEIVFKKRIPFNFPGLVNSIIKEKKIIQTLTFESCDLNIEQINALSDWIKTSTIEYLVLESALSPIVSHNFVLSFKENEGNDHLKKLVINRAPGIDVSLLISFLPNIQELSLQSCDFEIAEFFYAINNGPSECQLHTINISGNRCDRRIPPKLRFPPYLVNIDVSNIIWESQSLKNFFSSLMHHTPKSKTPGISHSHQNSENSTSNNLNNTLNNTPNNMMNSTFNNISTSNMNIDNEDFGNEVLINLNVSNAKLKPEDWTDFFRHAQVMKGRCLGSLEWNMNSLHKVFFLFLERCPLLRSLSIDGCFSPDDPLLDLCSEFLSMNEKIVRFSCAGTARKWLGSQGTTKLIQCLQTNRAIKSFCIHNNRSGPNMFAGLSRLMLQNRIVENLEISGNGVKDLKTYREFYEAMAARGRPLIVKWPEEEVKDMLQYGTATKEEVAFVKNLYNAVLTGSGQQILPPDRFIPDISNANENVVPQQNVNKPIKEENAIVMPTATDIL</sequence>
<feature type="compositionally biased region" description="Low complexity" evidence="1">
    <location>
        <begin position="99"/>
        <end position="110"/>
    </location>
</feature>
<feature type="compositionally biased region" description="Low complexity" evidence="1">
    <location>
        <begin position="460"/>
        <end position="475"/>
    </location>
</feature>
<dbReference type="Proteomes" id="UP000179807">
    <property type="component" value="Unassembled WGS sequence"/>
</dbReference>
<evidence type="ECO:0008006" key="4">
    <source>
        <dbReference type="Google" id="ProtNLM"/>
    </source>
</evidence>
<dbReference type="GeneID" id="94831105"/>
<comment type="caution">
    <text evidence="2">The sequence shown here is derived from an EMBL/GenBank/DDBJ whole genome shotgun (WGS) entry which is preliminary data.</text>
</comment>